<dbReference type="InterPro" id="IPR006913">
    <property type="entry name" value="CENP-V/GFA"/>
</dbReference>
<comment type="caution">
    <text evidence="5">The sequence shown here is derived from an EMBL/GenBank/DDBJ whole genome shotgun (WGS) entry which is preliminary data.</text>
</comment>
<dbReference type="EMBL" id="VIKS01000004">
    <property type="protein sequence ID" value="TQV88635.1"/>
    <property type="molecule type" value="Genomic_DNA"/>
</dbReference>
<evidence type="ECO:0000313" key="5">
    <source>
        <dbReference type="EMBL" id="TQV88635.1"/>
    </source>
</evidence>
<feature type="domain" description="CENP-V/GFA" evidence="4">
    <location>
        <begin position="2"/>
        <end position="125"/>
    </location>
</feature>
<gene>
    <name evidence="5" type="ORF">FLL46_08965</name>
</gene>
<protein>
    <submittedName>
        <fullName evidence="5">Aldehyde-activating protein</fullName>
    </submittedName>
</protein>
<evidence type="ECO:0000256" key="3">
    <source>
        <dbReference type="ARBA" id="ARBA00022833"/>
    </source>
</evidence>
<evidence type="ECO:0000256" key="1">
    <source>
        <dbReference type="ARBA" id="ARBA00005495"/>
    </source>
</evidence>
<dbReference type="PROSITE" id="PS51891">
    <property type="entry name" value="CENP_V_GFA"/>
    <property type="match status" value="1"/>
</dbReference>
<evidence type="ECO:0000259" key="4">
    <source>
        <dbReference type="PROSITE" id="PS51891"/>
    </source>
</evidence>
<comment type="similarity">
    <text evidence="1">Belongs to the Gfa family.</text>
</comment>
<dbReference type="RefSeq" id="WP_142893143.1">
    <property type="nucleotide sequence ID" value="NZ_ML660162.1"/>
</dbReference>
<name>A0A545UGR5_9GAMM</name>
<sequence length="134" mass="14865">MNSGKCQCGAIGFTIDLPERLSNYSPRQCDCDFCTSRHISYVSDPKGKIILKCGHSKLVLKQGDEQADFIGCSNCESIVAVIYQSGQSVKGAINSTMLDRQNELGEPQVVSPKKLTAEQKVSRWKTLWCEVIFE</sequence>
<keyword evidence="6" id="KW-1185">Reference proteome</keyword>
<keyword evidence="3" id="KW-0862">Zinc</keyword>
<dbReference type="Proteomes" id="UP000315439">
    <property type="component" value="Unassembled WGS sequence"/>
</dbReference>
<proteinExistence type="inferred from homology"/>
<dbReference type="SUPFAM" id="SSF51316">
    <property type="entry name" value="Mss4-like"/>
    <property type="match status" value="1"/>
</dbReference>
<evidence type="ECO:0000256" key="2">
    <source>
        <dbReference type="ARBA" id="ARBA00022723"/>
    </source>
</evidence>
<dbReference type="Gene3D" id="2.170.150.70">
    <property type="match status" value="1"/>
</dbReference>
<dbReference type="OrthoDB" id="9805575at2"/>
<accession>A0A545UGR5</accession>
<reference evidence="5 6" key="1">
    <citation type="submission" date="2019-07" db="EMBL/GenBank/DDBJ databases">
        <title>Draft genome for Aliikangiella sp. M105.</title>
        <authorList>
            <person name="Wang G."/>
        </authorList>
    </citation>
    <scope>NUCLEOTIDE SEQUENCE [LARGE SCALE GENOMIC DNA]</scope>
    <source>
        <strain evidence="5 6">M105</strain>
    </source>
</reference>
<keyword evidence="2" id="KW-0479">Metal-binding</keyword>
<dbReference type="AlphaFoldDB" id="A0A545UGR5"/>
<dbReference type="Pfam" id="PF04828">
    <property type="entry name" value="GFA"/>
    <property type="match status" value="1"/>
</dbReference>
<organism evidence="5 6">
    <name type="scientific">Aliikangiella coralliicola</name>
    <dbReference type="NCBI Taxonomy" id="2592383"/>
    <lineage>
        <taxon>Bacteria</taxon>
        <taxon>Pseudomonadati</taxon>
        <taxon>Pseudomonadota</taxon>
        <taxon>Gammaproteobacteria</taxon>
        <taxon>Oceanospirillales</taxon>
        <taxon>Pleioneaceae</taxon>
        <taxon>Aliikangiella</taxon>
    </lineage>
</organism>
<dbReference type="GO" id="GO:0016846">
    <property type="term" value="F:carbon-sulfur lyase activity"/>
    <property type="evidence" value="ECO:0007669"/>
    <property type="project" value="InterPro"/>
</dbReference>
<dbReference type="GO" id="GO:0046872">
    <property type="term" value="F:metal ion binding"/>
    <property type="evidence" value="ECO:0007669"/>
    <property type="project" value="UniProtKB-KW"/>
</dbReference>
<dbReference type="InterPro" id="IPR011057">
    <property type="entry name" value="Mss4-like_sf"/>
</dbReference>
<evidence type="ECO:0000313" key="6">
    <source>
        <dbReference type="Proteomes" id="UP000315439"/>
    </source>
</evidence>